<evidence type="ECO:0000256" key="1">
    <source>
        <dbReference type="SAM" id="MobiDB-lite"/>
    </source>
</evidence>
<evidence type="ECO:0000313" key="3">
    <source>
        <dbReference type="Proteomes" id="UP000199727"/>
    </source>
</evidence>
<feature type="region of interest" description="Disordered" evidence="1">
    <location>
        <begin position="1"/>
        <end position="50"/>
    </location>
</feature>
<evidence type="ECO:0000313" key="2">
    <source>
        <dbReference type="EMBL" id="OXG13755.1"/>
    </source>
</evidence>
<feature type="region of interest" description="Disordered" evidence="1">
    <location>
        <begin position="191"/>
        <end position="269"/>
    </location>
</feature>
<protein>
    <submittedName>
        <fullName evidence="2">Uncharacterized protein</fullName>
    </submittedName>
</protein>
<dbReference type="OrthoDB" id="2576592at2759"/>
<feature type="compositionally biased region" description="Basic residues" evidence="1">
    <location>
        <begin position="203"/>
        <end position="212"/>
    </location>
</feature>
<dbReference type="Proteomes" id="UP000199727">
    <property type="component" value="Unassembled WGS sequence"/>
</dbReference>
<reference evidence="2 3" key="1">
    <citation type="submission" date="2017-06" db="EMBL/GenBank/DDBJ databases">
        <title>Global population genomics of the pathogenic fungus Cryptococcus neoformans var. grubii.</title>
        <authorList>
            <person name="Cuomo C."/>
            <person name="Litvintseva A."/>
            <person name="Chen Y."/>
            <person name="Young S."/>
            <person name="Zeng Q."/>
            <person name="Chapman S."/>
            <person name="Gujja S."/>
            <person name="Saif S."/>
            <person name="Birren B."/>
        </authorList>
    </citation>
    <scope>NUCLEOTIDE SEQUENCE [LARGE SCALE GENOMIC DNA]</scope>
    <source>
        <strain evidence="2 3">Tu259-1</strain>
    </source>
</reference>
<name>A0A854Q746_CRYNE</name>
<feature type="region of interest" description="Disordered" evidence="1">
    <location>
        <begin position="129"/>
        <end position="168"/>
    </location>
</feature>
<gene>
    <name evidence="2" type="ORF">C361_05897</name>
</gene>
<dbReference type="AlphaFoldDB" id="A0A854Q746"/>
<accession>A0A854Q746</accession>
<dbReference type="EMBL" id="AMKT01000078">
    <property type="protein sequence ID" value="OXG13755.1"/>
    <property type="molecule type" value="Genomic_DNA"/>
</dbReference>
<feature type="compositionally biased region" description="Polar residues" evidence="1">
    <location>
        <begin position="259"/>
        <end position="269"/>
    </location>
</feature>
<comment type="caution">
    <text evidence="2">The sequence shown here is derived from an EMBL/GenBank/DDBJ whole genome shotgun (WGS) entry which is preliminary data.</text>
</comment>
<sequence length="582" mass="64212">MPPRDPRQPPGAFPEDSESEEDSVQVSISEADSETGPVDPSMSRLPRLPRSYHFSRSYPTEALSFKGNYNYDDGTDGDDEDSELESVMRGTPITHESWSPRTSYNLRTSGGKNSCVTFETILGDGSSAFGTEKPNVMRKPPPDSKTTSLGPCTRYTRTHPRRNVTPYLPHMNGANSDYQEEFVQSAADEAFRYDPADTTQRSRISRMFHRRSRIPESSFGAEGSGTEMDPLVQSDVENDDNEGPTLPPPRDQDPYPVRSTMTETGGLSTTRQSVFRSWLNKLTSFLSGNTPAPTATHSPQTVAQVLPDSITTATTAPVRKPIWEILKGENVNLKERGQQSFIQTMGSQQPSLQNSFGGIDRPTFPQILPSWWDTTHPFQSSQSNQPTMEDLIKLRMMAQMRQSDRDTRTNDGLGFSPGMGYVPSSIFTHSSDASSELRRSSRIARLPDGKNVFVNDPLDTSAVSMMAPQIVQLSDGRRVRLDNSTRPSQADTEGPRIAQLPNGQRIVINGGNGDGGGPSVFGQFTQSTQAQPTNFHVRRNSAAYQYFPQTSQSGTFHRHLASQAKGTGWGQSTNSSRLSAFF</sequence>
<feature type="compositionally biased region" description="Acidic residues" evidence="1">
    <location>
        <begin position="73"/>
        <end position="84"/>
    </location>
</feature>
<proteinExistence type="predicted"/>
<organism evidence="2 3">
    <name type="scientific">Cryptococcus neoformans Tu259-1</name>
    <dbReference type="NCBI Taxonomy" id="1230072"/>
    <lineage>
        <taxon>Eukaryota</taxon>
        <taxon>Fungi</taxon>
        <taxon>Dikarya</taxon>
        <taxon>Basidiomycota</taxon>
        <taxon>Agaricomycotina</taxon>
        <taxon>Tremellomycetes</taxon>
        <taxon>Tremellales</taxon>
        <taxon>Cryptococcaceae</taxon>
        <taxon>Cryptococcus</taxon>
        <taxon>Cryptococcus neoformans species complex</taxon>
    </lineage>
</organism>
<feature type="region of interest" description="Disordered" evidence="1">
    <location>
        <begin position="65"/>
        <end position="85"/>
    </location>
</feature>